<dbReference type="GeneID" id="8858539"/>
<dbReference type="GO" id="GO:0070403">
    <property type="term" value="F:NAD+ binding"/>
    <property type="evidence" value="ECO:0007669"/>
    <property type="project" value="InterPro"/>
</dbReference>
<dbReference type="Proteomes" id="UP000006671">
    <property type="component" value="Unassembled WGS sequence"/>
</dbReference>
<feature type="domain" description="Deacetylase sirtuin-type" evidence="4">
    <location>
        <begin position="14"/>
        <end position="300"/>
    </location>
</feature>
<dbReference type="InterPro" id="IPR003000">
    <property type="entry name" value="Sirtuin"/>
</dbReference>
<name>D2VTR9_NAEGR</name>
<dbReference type="STRING" id="5762.D2VTR9"/>
<evidence type="ECO:0000313" key="5">
    <source>
        <dbReference type="EMBL" id="EFC39772.1"/>
    </source>
</evidence>
<keyword evidence="3" id="KW-0479">Metal-binding</keyword>
<dbReference type="GO" id="GO:0005634">
    <property type="term" value="C:nucleus"/>
    <property type="evidence" value="ECO:0007669"/>
    <property type="project" value="TreeGrafter"/>
</dbReference>
<dbReference type="InterPro" id="IPR029035">
    <property type="entry name" value="DHS-like_NAD/FAD-binding_dom"/>
</dbReference>
<dbReference type="FunCoup" id="D2VTR9">
    <property type="interactions" value="174"/>
</dbReference>
<dbReference type="GO" id="GO:0017136">
    <property type="term" value="F:histone deacetylase activity, NAD-dependent"/>
    <property type="evidence" value="ECO:0007669"/>
    <property type="project" value="TreeGrafter"/>
</dbReference>
<evidence type="ECO:0000256" key="3">
    <source>
        <dbReference type="PROSITE-ProRule" id="PRU00236"/>
    </source>
</evidence>
<evidence type="ECO:0000256" key="2">
    <source>
        <dbReference type="ARBA" id="ARBA00023027"/>
    </source>
</evidence>
<keyword evidence="1" id="KW-0808">Transferase</keyword>
<organism evidence="6">
    <name type="scientific">Naegleria gruberi</name>
    <name type="common">Amoeba</name>
    <dbReference type="NCBI Taxonomy" id="5762"/>
    <lineage>
        <taxon>Eukaryota</taxon>
        <taxon>Discoba</taxon>
        <taxon>Heterolobosea</taxon>
        <taxon>Tetramitia</taxon>
        <taxon>Eutetramitia</taxon>
        <taxon>Vahlkampfiidae</taxon>
        <taxon>Naegleria</taxon>
    </lineage>
</organism>
<protein>
    <submittedName>
        <fullName evidence="5">Silent information regulator family protein</fullName>
    </submittedName>
</protein>
<dbReference type="PANTHER" id="PTHR11085">
    <property type="entry name" value="NAD-DEPENDENT PROTEIN DEACYLASE SIRTUIN-5, MITOCHONDRIAL-RELATED"/>
    <property type="match status" value="1"/>
</dbReference>
<dbReference type="AlphaFoldDB" id="D2VTR9"/>
<feature type="binding site" evidence="3">
    <location>
        <position position="183"/>
    </location>
    <ligand>
        <name>Zn(2+)</name>
        <dbReference type="ChEBI" id="CHEBI:29105"/>
    </ligand>
</feature>
<dbReference type="Pfam" id="PF02146">
    <property type="entry name" value="SIR2"/>
    <property type="match status" value="1"/>
</dbReference>
<keyword evidence="6" id="KW-1185">Reference proteome</keyword>
<dbReference type="KEGG" id="ngr:NAEGRDRAFT_60863"/>
<accession>D2VTR9</accession>
<dbReference type="RefSeq" id="XP_002672516.1">
    <property type="nucleotide sequence ID" value="XM_002672470.1"/>
</dbReference>
<dbReference type="SUPFAM" id="SSF52467">
    <property type="entry name" value="DHS-like NAD/FAD-binding domain"/>
    <property type="match status" value="1"/>
</dbReference>
<keyword evidence="3" id="KW-0862">Zinc</keyword>
<evidence type="ECO:0000313" key="6">
    <source>
        <dbReference type="Proteomes" id="UP000006671"/>
    </source>
</evidence>
<proteinExistence type="predicted"/>
<feature type="binding site" evidence="3">
    <location>
        <position position="157"/>
    </location>
    <ligand>
        <name>Zn(2+)</name>
        <dbReference type="ChEBI" id="CHEBI:29105"/>
    </ligand>
</feature>
<dbReference type="InParanoid" id="D2VTR9"/>
<dbReference type="OrthoDB" id="420264at2759"/>
<reference evidence="5 6" key="1">
    <citation type="journal article" date="2010" name="Cell">
        <title>The genome of Naegleria gruberi illuminates early eukaryotic versatility.</title>
        <authorList>
            <person name="Fritz-Laylin L.K."/>
            <person name="Prochnik S.E."/>
            <person name="Ginger M.L."/>
            <person name="Dacks J.B."/>
            <person name="Carpenter M.L."/>
            <person name="Field M.C."/>
            <person name="Kuo A."/>
            <person name="Paredez A."/>
            <person name="Chapman J."/>
            <person name="Pham J."/>
            <person name="Shu S."/>
            <person name="Neupane R."/>
            <person name="Cipriano M."/>
            <person name="Mancuso J."/>
            <person name="Tu H."/>
            <person name="Salamov A."/>
            <person name="Lindquist E."/>
            <person name="Shapiro H."/>
            <person name="Lucas S."/>
            <person name="Grigoriev I.V."/>
            <person name="Cande W.Z."/>
            <person name="Fulton C."/>
            <person name="Rokhsar D.S."/>
            <person name="Dawson S.C."/>
        </authorList>
    </citation>
    <scope>NUCLEOTIDE SEQUENCE [LARGE SCALE GENOMIC DNA]</scope>
    <source>
        <strain evidence="5 6">NEG-M</strain>
    </source>
</reference>
<dbReference type="PROSITE" id="PS50305">
    <property type="entry name" value="SIRTUIN"/>
    <property type="match status" value="1"/>
</dbReference>
<dbReference type="Gene3D" id="3.40.50.1220">
    <property type="entry name" value="TPP-binding domain"/>
    <property type="match status" value="1"/>
</dbReference>
<dbReference type="InterPro" id="IPR026591">
    <property type="entry name" value="Sirtuin_cat_small_dom_sf"/>
</dbReference>
<dbReference type="PANTHER" id="PTHR11085:SF10">
    <property type="entry name" value="NAD-DEPENDENT PROTEIN DEACYLASE SIRTUIN-5, MITOCHONDRIAL-RELATED"/>
    <property type="match status" value="1"/>
</dbReference>
<dbReference type="EMBL" id="GG738897">
    <property type="protein sequence ID" value="EFC39772.1"/>
    <property type="molecule type" value="Genomic_DNA"/>
</dbReference>
<keyword evidence="2" id="KW-0520">NAD</keyword>
<feature type="binding site" evidence="3">
    <location>
        <position position="186"/>
    </location>
    <ligand>
        <name>Zn(2+)</name>
        <dbReference type="ChEBI" id="CHEBI:29105"/>
    </ligand>
</feature>
<gene>
    <name evidence="5" type="ORF">NAEGRDRAFT_60863</name>
</gene>
<evidence type="ECO:0000259" key="4">
    <source>
        <dbReference type="PROSITE" id="PS50305"/>
    </source>
</evidence>
<dbReference type="InterPro" id="IPR026590">
    <property type="entry name" value="Ssirtuin_cat_dom"/>
</dbReference>
<dbReference type="Gene3D" id="3.30.1600.10">
    <property type="entry name" value="SIR2/SIRT2 'Small Domain"/>
    <property type="match status" value="1"/>
</dbReference>
<dbReference type="OMA" id="ATHSCID"/>
<sequence>MTKKKERVEPTISDEERLDAVKLLAQQINNISDASIIVLTGAGLSTSCGIPDFRTPGKGLFVNGSLDKYEVKDPTSIFEIGYFKENPIPFFERMKNFIATEYKPSKTHFFIKLLQDKNKLMRLYTQNIDGLERKSGVSDELLVHCHGKLHTSHCMHCKKQFTLQYLRDQMTSESEEEVQIPKCNVCGNIVKTDVVLYGEDLPDKFGECVFQDLKKHKNCKLFIVIGTSLQVYPVALLPEYAPHGTMRVLINRDRCGGFYNIQSAIRECDVKNNHLDLYLGGADQTIDGCVELLVRELGWEDELKELMENSTLVDLNNL</sequence>
<dbReference type="eggNOG" id="KOG2682">
    <property type="taxonomic scope" value="Eukaryota"/>
</dbReference>
<feature type="active site" description="Proton acceptor" evidence="3">
    <location>
        <position position="146"/>
    </location>
</feature>
<dbReference type="VEuPathDB" id="AmoebaDB:NAEGRDRAFT_60863"/>
<dbReference type="InterPro" id="IPR050134">
    <property type="entry name" value="NAD-dep_sirtuin_deacylases"/>
</dbReference>
<dbReference type="GO" id="GO:0046872">
    <property type="term" value="F:metal ion binding"/>
    <property type="evidence" value="ECO:0007669"/>
    <property type="project" value="UniProtKB-KW"/>
</dbReference>
<feature type="binding site" evidence="3">
    <location>
        <position position="154"/>
    </location>
    <ligand>
        <name>Zn(2+)</name>
        <dbReference type="ChEBI" id="CHEBI:29105"/>
    </ligand>
</feature>
<evidence type="ECO:0000256" key="1">
    <source>
        <dbReference type="ARBA" id="ARBA00022679"/>
    </source>
</evidence>